<evidence type="ECO:0000313" key="7">
    <source>
        <dbReference type="Proteomes" id="UP000238217"/>
    </source>
</evidence>
<organism evidence="6 7">
    <name type="scientific">Nesterenkonia sandarakina</name>
    <dbReference type="NCBI Taxonomy" id="272918"/>
    <lineage>
        <taxon>Bacteria</taxon>
        <taxon>Bacillati</taxon>
        <taxon>Actinomycetota</taxon>
        <taxon>Actinomycetes</taxon>
        <taxon>Micrococcales</taxon>
        <taxon>Micrococcaceae</taxon>
        <taxon>Nesterenkonia</taxon>
    </lineage>
</organism>
<comment type="caution">
    <text evidence="6">The sequence shown here is derived from an EMBL/GenBank/DDBJ whole genome shotgun (WGS) entry which is preliminary data.</text>
</comment>
<dbReference type="OrthoDB" id="9808930at2"/>
<name>A0A2T0YLL7_9MICC</name>
<accession>A0A2T0YLL7</accession>
<gene>
    <name evidence="6" type="ORF">BCL67_10790</name>
</gene>
<dbReference type="InterPro" id="IPR019109">
    <property type="entry name" value="MamF_MmsF"/>
</dbReference>
<evidence type="ECO:0008006" key="8">
    <source>
        <dbReference type="Google" id="ProtNLM"/>
    </source>
</evidence>
<evidence type="ECO:0000256" key="5">
    <source>
        <dbReference type="SAM" id="Phobius"/>
    </source>
</evidence>
<evidence type="ECO:0000256" key="3">
    <source>
        <dbReference type="ARBA" id="ARBA00022989"/>
    </source>
</evidence>
<evidence type="ECO:0000313" key="6">
    <source>
        <dbReference type="EMBL" id="PRZ16166.1"/>
    </source>
</evidence>
<sequence>MAHNQKPQGHRSSEDARADAAARLKGSSAAAAPLTPAEDRRWATLSHFGALIGCVPALAVYLVYRDRGPFTAQESKEALNFTLPLTVVMLACYILALVPGVGWAFGIVAVLLWIYMTLSGLVAGIQCNKGRPYRYPLNLRLIH</sequence>
<evidence type="ECO:0000256" key="4">
    <source>
        <dbReference type="ARBA" id="ARBA00023136"/>
    </source>
</evidence>
<keyword evidence="3 5" id="KW-1133">Transmembrane helix</keyword>
<dbReference type="EMBL" id="PVTY01000007">
    <property type="protein sequence ID" value="PRZ16166.1"/>
    <property type="molecule type" value="Genomic_DNA"/>
</dbReference>
<feature type="transmembrane region" description="Helical" evidence="5">
    <location>
        <begin position="103"/>
        <end position="125"/>
    </location>
</feature>
<keyword evidence="4 5" id="KW-0472">Membrane</keyword>
<keyword evidence="7" id="KW-1185">Reference proteome</keyword>
<reference evidence="6 7" key="1">
    <citation type="submission" date="2018-03" db="EMBL/GenBank/DDBJ databases">
        <title>Comparative analysis of microorganisms from saline springs in Andes Mountain Range, Colombia.</title>
        <authorList>
            <person name="Rubin E."/>
        </authorList>
    </citation>
    <scope>NUCLEOTIDE SEQUENCE [LARGE SCALE GENOMIC DNA]</scope>
    <source>
        <strain evidence="6 7">CG 35</strain>
    </source>
</reference>
<dbReference type="RefSeq" id="WP_106122783.1">
    <property type="nucleotide sequence ID" value="NZ_PVTY01000007.1"/>
</dbReference>
<evidence type="ECO:0000256" key="1">
    <source>
        <dbReference type="ARBA" id="ARBA00004141"/>
    </source>
</evidence>
<evidence type="ECO:0000256" key="2">
    <source>
        <dbReference type="ARBA" id="ARBA00022692"/>
    </source>
</evidence>
<comment type="subcellular location">
    <subcellularLocation>
        <location evidence="1">Membrane</location>
        <topology evidence="1">Multi-pass membrane protein</topology>
    </subcellularLocation>
</comment>
<dbReference type="AlphaFoldDB" id="A0A2T0YLL7"/>
<protein>
    <recommendedName>
        <fullName evidence="8">Tic20 family protein</fullName>
    </recommendedName>
</protein>
<proteinExistence type="predicted"/>
<feature type="transmembrane region" description="Helical" evidence="5">
    <location>
        <begin position="42"/>
        <end position="64"/>
    </location>
</feature>
<dbReference type="Proteomes" id="UP000238217">
    <property type="component" value="Unassembled WGS sequence"/>
</dbReference>
<keyword evidence="2 5" id="KW-0812">Transmembrane</keyword>
<dbReference type="Pfam" id="PF09685">
    <property type="entry name" value="MamF_MmsF"/>
    <property type="match status" value="1"/>
</dbReference>
<feature type="transmembrane region" description="Helical" evidence="5">
    <location>
        <begin position="78"/>
        <end position="97"/>
    </location>
</feature>